<comment type="caution">
    <text evidence="2">The sequence shown here is derived from an EMBL/GenBank/DDBJ whole genome shotgun (WGS) entry which is preliminary data.</text>
</comment>
<reference evidence="2 3" key="1">
    <citation type="submission" date="2023-03" db="EMBL/GenBank/DDBJ databases">
        <title>Genome sequence of Lichtheimia ornata CBS 291.66.</title>
        <authorList>
            <person name="Mohabir J.T."/>
            <person name="Shea T.P."/>
            <person name="Kurbessoian T."/>
            <person name="Berby B."/>
            <person name="Fontaine J."/>
            <person name="Livny J."/>
            <person name="Gnirke A."/>
            <person name="Stajich J.E."/>
            <person name="Cuomo C.A."/>
        </authorList>
    </citation>
    <scope>NUCLEOTIDE SEQUENCE [LARGE SCALE GENOMIC DNA]</scope>
    <source>
        <strain evidence="2">CBS 291.66</strain>
    </source>
</reference>
<keyword evidence="3" id="KW-1185">Reference proteome</keyword>
<evidence type="ECO:0000313" key="2">
    <source>
        <dbReference type="EMBL" id="KAJ8658885.1"/>
    </source>
</evidence>
<sequence>MVEKHNHPKLKYSPTSTPKTILSGMSSLRAAACAEAARSKVDEGICIFQVSQGRQDRVEMEMLFLVKVSYMGGLCYSRIKMLWDDGISSLDHQGNFFLDQYARCDGNNGIATVGGYLPIGGMFHKMTPSSAGGRSEISDTNGGGDGF</sequence>
<dbReference type="RefSeq" id="XP_058343798.1">
    <property type="nucleotide sequence ID" value="XM_058485312.1"/>
</dbReference>
<evidence type="ECO:0000256" key="1">
    <source>
        <dbReference type="SAM" id="MobiDB-lite"/>
    </source>
</evidence>
<dbReference type="AlphaFoldDB" id="A0AAD7V4Y3"/>
<dbReference type="GeneID" id="83212680"/>
<proteinExistence type="predicted"/>
<organism evidence="2 3">
    <name type="scientific">Lichtheimia ornata</name>
    <dbReference type="NCBI Taxonomy" id="688661"/>
    <lineage>
        <taxon>Eukaryota</taxon>
        <taxon>Fungi</taxon>
        <taxon>Fungi incertae sedis</taxon>
        <taxon>Mucoromycota</taxon>
        <taxon>Mucoromycotina</taxon>
        <taxon>Mucoromycetes</taxon>
        <taxon>Mucorales</taxon>
        <taxon>Lichtheimiaceae</taxon>
        <taxon>Lichtheimia</taxon>
    </lineage>
</organism>
<feature type="region of interest" description="Disordered" evidence="1">
    <location>
        <begin position="128"/>
        <end position="147"/>
    </location>
</feature>
<gene>
    <name evidence="2" type="ORF">O0I10_005267</name>
</gene>
<dbReference type="EMBL" id="JARTCD010000021">
    <property type="protein sequence ID" value="KAJ8658885.1"/>
    <property type="molecule type" value="Genomic_DNA"/>
</dbReference>
<protein>
    <submittedName>
        <fullName evidence="2">Uncharacterized protein</fullName>
    </submittedName>
</protein>
<name>A0AAD7V4Y3_9FUNG</name>
<evidence type="ECO:0000313" key="3">
    <source>
        <dbReference type="Proteomes" id="UP001234581"/>
    </source>
</evidence>
<dbReference type="Proteomes" id="UP001234581">
    <property type="component" value="Unassembled WGS sequence"/>
</dbReference>
<accession>A0AAD7V4Y3</accession>